<gene>
    <name evidence="1" type="ORF">H2199_003435</name>
</gene>
<dbReference type="Proteomes" id="UP001172680">
    <property type="component" value="Unassembled WGS sequence"/>
</dbReference>
<proteinExistence type="predicted"/>
<feature type="non-terminal residue" evidence="1">
    <location>
        <position position="1"/>
    </location>
</feature>
<name>A0ACC2Z9R4_9PEZI</name>
<comment type="caution">
    <text evidence="1">The sequence shown here is derived from an EMBL/GenBank/DDBJ whole genome shotgun (WGS) entry which is preliminary data.</text>
</comment>
<reference evidence="1" key="1">
    <citation type="submission" date="2022-10" db="EMBL/GenBank/DDBJ databases">
        <title>Culturing micro-colonial fungi from biological soil crusts in the Mojave desert and describing Neophaeococcomyces mojavensis, and introducing the new genera and species Taxawa tesnikishii.</title>
        <authorList>
            <person name="Kurbessoian T."/>
            <person name="Stajich J.E."/>
        </authorList>
    </citation>
    <scope>NUCLEOTIDE SEQUENCE</scope>
    <source>
        <strain evidence="1">JES_115</strain>
    </source>
</reference>
<organism evidence="1 2">
    <name type="scientific">Coniosporium tulheliwenetii</name>
    <dbReference type="NCBI Taxonomy" id="3383036"/>
    <lineage>
        <taxon>Eukaryota</taxon>
        <taxon>Fungi</taxon>
        <taxon>Dikarya</taxon>
        <taxon>Ascomycota</taxon>
        <taxon>Pezizomycotina</taxon>
        <taxon>Dothideomycetes</taxon>
        <taxon>Dothideomycetes incertae sedis</taxon>
        <taxon>Coniosporium</taxon>
    </lineage>
</organism>
<evidence type="ECO:0000313" key="1">
    <source>
        <dbReference type="EMBL" id="KAJ9644472.1"/>
    </source>
</evidence>
<dbReference type="EMBL" id="JAPDRP010000009">
    <property type="protein sequence ID" value="KAJ9644472.1"/>
    <property type="molecule type" value="Genomic_DNA"/>
</dbReference>
<keyword evidence="2" id="KW-1185">Reference proteome</keyword>
<protein>
    <submittedName>
        <fullName evidence="1">Uncharacterized protein</fullName>
    </submittedName>
</protein>
<evidence type="ECO:0000313" key="2">
    <source>
        <dbReference type="Proteomes" id="UP001172680"/>
    </source>
</evidence>
<sequence>LPQKLEKAALYALKLFSYCKSDCSKCVLLFPNFWHIILRSYTRAKLTFQKDKLVALPGIASAVQHYSDFVYLAGLWKETFLMDSLWICKKPGTRPQNWRASTWSWASLDTADEIHNLWFAENWWKPAAMRPVAETLDFEIDTVPDQVLDR</sequence>
<accession>A0ACC2Z9R4</accession>